<organism evidence="1 2">
    <name type="scientific">Colletotrichum truncatum</name>
    <name type="common">Anthracnose fungus</name>
    <name type="synonym">Colletotrichum capsici</name>
    <dbReference type="NCBI Taxonomy" id="5467"/>
    <lineage>
        <taxon>Eukaryota</taxon>
        <taxon>Fungi</taxon>
        <taxon>Dikarya</taxon>
        <taxon>Ascomycota</taxon>
        <taxon>Pezizomycotina</taxon>
        <taxon>Sordariomycetes</taxon>
        <taxon>Hypocreomycetidae</taxon>
        <taxon>Glomerellales</taxon>
        <taxon>Glomerellaceae</taxon>
        <taxon>Colletotrichum</taxon>
        <taxon>Colletotrichum truncatum species complex</taxon>
    </lineage>
</organism>
<gene>
    <name evidence="1" type="ORF">CTRU02_215457</name>
</gene>
<sequence length="194" mass="21920">MSTMGSWSPDDDHRPEELQRQASKFGYTPAEIIDACNTAMVPILSIQEFEKVVQEVGDQAGSPQEFLQQLKQERNSKLASMQRNFSSISDELAAHSSCLSTWCASIRFSRNPSINTLIELLSAQTNSTPSRNDVPIDIPEPRIPQKRPTKRARNRGGGNERTTKTRAQATDSRTTKRSTSRYNLRPRRKKNSLR</sequence>
<evidence type="ECO:0000313" key="2">
    <source>
        <dbReference type="Proteomes" id="UP000805649"/>
    </source>
</evidence>
<name>A0ACC3YCH2_COLTU</name>
<reference evidence="1 2" key="1">
    <citation type="journal article" date="2020" name="Phytopathology">
        <title>Genome Sequence Resources of Colletotrichum truncatum, C. plurivorum, C. musicola, and C. sojae: Four Species Pathogenic to Soybean (Glycine max).</title>
        <authorList>
            <person name="Rogerio F."/>
            <person name="Boufleur T.R."/>
            <person name="Ciampi-Guillardi M."/>
            <person name="Sukno S.A."/>
            <person name="Thon M.R."/>
            <person name="Massola Junior N.S."/>
            <person name="Baroncelli R."/>
        </authorList>
    </citation>
    <scope>NUCLEOTIDE SEQUENCE [LARGE SCALE GENOMIC DNA]</scope>
    <source>
        <strain evidence="1 2">CMES1059</strain>
    </source>
</reference>
<keyword evidence="2" id="KW-1185">Reference proteome</keyword>
<dbReference type="Proteomes" id="UP000805649">
    <property type="component" value="Unassembled WGS sequence"/>
</dbReference>
<proteinExistence type="predicted"/>
<accession>A0ACC3YCH2</accession>
<comment type="caution">
    <text evidence="1">The sequence shown here is derived from an EMBL/GenBank/DDBJ whole genome shotgun (WGS) entry which is preliminary data.</text>
</comment>
<evidence type="ECO:0000313" key="1">
    <source>
        <dbReference type="EMBL" id="KAL0929558.1"/>
    </source>
</evidence>
<protein>
    <submittedName>
        <fullName evidence="1">Uncharacterized protein</fullName>
    </submittedName>
</protein>
<dbReference type="EMBL" id="VUJX02000016">
    <property type="protein sequence ID" value="KAL0929558.1"/>
    <property type="molecule type" value="Genomic_DNA"/>
</dbReference>